<dbReference type="GO" id="GO:0005681">
    <property type="term" value="C:spliceosomal complex"/>
    <property type="evidence" value="ECO:0007669"/>
    <property type="project" value="InterPro"/>
</dbReference>
<dbReference type="EMBL" id="JBCGBO010000004">
    <property type="protein sequence ID" value="KAK9208571.1"/>
    <property type="molecule type" value="Genomic_DNA"/>
</dbReference>
<evidence type="ECO:0000313" key="5">
    <source>
        <dbReference type="EMBL" id="KAK9208571.1"/>
    </source>
</evidence>
<feature type="domain" description="SKI-interacting protein SKIP SNW" evidence="4">
    <location>
        <begin position="49"/>
        <end position="123"/>
    </location>
</feature>
<sequence>MVAEKIEDPLERPKLSTSGFRRPLVLCMNHLWIPHLSLQLWKISRFQRVYTIRLDRHCAAAAKGLQEAENNDNFAELSEAFYLAEKKTTEAVAMRLKVQKEMLMKEKERMDQQLRCLDLKARSAGATGAARQDDVMKAGTPNGDRPVDDIEEAEEADPFSLRSY</sequence>
<evidence type="ECO:0000256" key="1">
    <source>
        <dbReference type="ARBA" id="ARBA00010197"/>
    </source>
</evidence>
<organism evidence="5 6">
    <name type="scientific">Citrus x changshan-huyou</name>
    <dbReference type="NCBI Taxonomy" id="2935761"/>
    <lineage>
        <taxon>Eukaryota</taxon>
        <taxon>Viridiplantae</taxon>
        <taxon>Streptophyta</taxon>
        <taxon>Embryophyta</taxon>
        <taxon>Tracheophyta</taxon>
        <taxon>Spermatophyta</taxon>
        <taxon>Magnoliopsida</taxon>
        <taxon>eudicotyledons</taxon>
        <taxon>Gunneridae</taxon>
        <taxon>Pentapetalae</taxon>
        <taxon>rosids</taxon>
        <taxon>malvids</taxon>
        <taxon>Sapindales</taxon>
        <taxon>Rutaceae</taxon>
        <taxon>Aurantioideae</taxon>
        <taxon>Citrus</taxon>
    </lineage>
</organism>
<protein>
    <recommendedName>
        <fullName evidence="4">SKI-interacting protein SKIP SNW domain-containing protein</fullName>
    </recommendedName>
</protein>
<feature type="coiled-coil region" evidence="2">
    <location>
        <begin position="93"/>
        <end position="120"/>
    </location>
</feature>
<dbReference type="PANTHER" id="PTHR12096">
    <property type="entry name" value="NUCLEAR PROTEIN SKIP-RELATED"/>
    <property type="match status" value="1"/>
</dbReference>
<dbReference type="GO" id="GO:0000398">
    <property type="term" value="P:mRNA splicing, via spliceosome"/>
    <property type="evidence" value="ECO:0007669"/>
    <property type="project" value="InterPro"/>
</dbReference>
<dbReference type="Proteomes" id="UP001428341">
    <property type="component" value="Unassembled WGS sequence"/>
</dbReference>
<reference evidence="5 6" key="1">
    <citation type="submission" date="2024-05" db="EMBL/GenBank/DDBJ databases">
        <title>Haplotype-resolved chromosome-level genome assembly of Huyou (Citrus changshanensis).</title>
        <authorList>
            <person name="Miao C."/>
            <person name="Chen W."/>
            <person name="Wu Y."/>
            <person name="Wang L."/>
            <person name="Zhao S."/>
            <person name="Grierson D."/>
            <person name="Xu C."/>
            <person name="Chen K."/>
        </authorList>
    </citation>
    <scope>NUCLEOTIDE SEQUENCE [LARGE SCALE GENOMIC DNA]</scope>
    <source>
        <strain evidence="5">01-14</strain>
        <tissue evidence="5">Leaf</tissue>
    </source>
</reference>
<keyword evidence="2" id="KW-0175">Coiled coil</keyword>
<dbReference type="AlphaFoldDB" id="A0AAP0QQQ4"/>
<gene>
    <name evidence="5" type="ORF">WN944_000929</name>
</gene>
<evidence type="ECO:0000256" key="2">
    <source>
        <dbReference type="SAM" id="Coils"/>
    </source>
</evidence>
<evidence type="ECO:0000313" key="6">
    <source>
        <dbReference type="Proteomes" id="UP001428341"/>
    </source>
</evidence>
<proteinExistence type="inferred from homology"/>
<comment type="similarity">
    <text evidence="1">Belongs to the SNW family.</text>
</comment>
<dbReference type="Pfam" id="PF02731">
    <property type="entry name" value="SKIP_SNW"/>
    <property type="match status" value="1"/>
</dbReference>
<evidence type="ECO:0000256" key="3">
    <source>
        <dbReference type="SAM" id="MobiDB-lite"/>
    </source>
</evidence>
<accession>A0AAP0QQQ4</accession>
<comment type="caution">
    <text evidence="5">The sequence shown here is derived from an EMBL/GenBank/DDBJ whole genome shotgun (WGS) entry which is preliminary data.</text>
</comment>
<keyword evidence="6" id="KW-1185">Reference proteome</keyword>
<evidence type="ECO:0000259" key="4">
    <source>
        <dbReference type="Pfam" id="PF02731"/>
    </source>
</evidence>
<feature type="region of interest" description="Disordered" evidence="3">
    <location>
        <begin position="124"/>
        <end position="164"/>
    </location>
</feature>
<dbReference type="InterPro" id="IPR004015">
    <property type="entry name" value="SKI-int_prot_SKIP_SNW-dom"/>
</dbReference>
<name>A0AAP0QQQ4_9ROSI</name>
<dbReference type="InterPro" id="IPR017862">
    <property type="entry name" value="SKI-int_prot_SKIP"/>
</dbReference>